<organism evidence="2 3">
    <name type="scientific">Sphingomonas chungangi</name>
    <dbReference type="NCBI Taxonomy" id="2683589"/>
    <lineage>
        <taxon>Bacteria</taxon>
        <taxon>Pseudomonadati</taxon>
        <taxon>Pseudomonadota</taxon>
        <taxon>Alphaproteobacteria</taxon>
        <taxon>Sphingomonadales</taxon>
        <taxon>Sphingomonadaceae</taxon>
        <taxon>Sphingomonas</taxon>
    </lineage>
</organism>
<comment type="caution">
    <text evidence="2">The sequence shown here is derived from an EMBL/GenBank/DDBJ whole genome shotgun (WGS) entry which is preliminary data.</text>
</comment>
<reference evidence="2 3" key="1">
    <citation type="submission" date="2020-07" db="EMBL/GenBank/DDBJ databases">
        <authorList>
            <person name="Sun Q."/>
        </authorList>
    </citation>
    <scope>NUCLEOTIDE SEQUENCE [LARGE SCALE GENOMIC DNA]</scope>
    <source>
        <strain evidence="2 3">CGMCC 1.13654</strain>
    </source>
</reference>
<proteinExistence type="predicted"/>
<feature type="compositionally biased region" description="Basic and acidic residues" evidence="1">
    <location>
        <begin position="54"/>
        <end position="66"/>
    </location>
</feature>
<evidence type="ECO:0000313" key="2">
    <source>
        <dbReference type="EMBL" id="MBA2935544.1"/>
    </source>
</evidence>
<dbReference type="Proteomes" id="UP000570166">
    <property type="component" value="Unassembled WGS sequence"/>
</dbReference>
<dbReference type="RefSeq" id="WP_160362766.1">
    <property type="nucleotide sequence ID" value="NZ_JACEIB010000026.1"/>
</dbReference>
<evidence type="ECO:0000313" key="3">
    <source>
        <dbReference type="Proteomes" id="UP000570166"/>
    </source>
</evidence>
<gene>
    <name evidence="2" type="ORF">HZF05_15770</name>
</gene>
<sequence>MTMDQARDRGPEGSGSDDGRTLAGDGEEADAGGPETLMETLSDPDPEADPAESIEEKGEPFDGNHA</sequence>
<name>A0A838L8N4_9SPHN</name>
<keyword evidence="3" id="KW-1185">Reference proteome</keyword>
<feature type="region of interest" description="Disordered" evidence="1">
    <location>
        <begin position="1"/>
        <end position="66"/>
    </location>
</feature>
<dbReference type="EMBL" id="JACEIB010000026">
    <property type="protein sequence ID" value="MBA2935544.1"/>
    <property type="molecule type" value="Genomic_DNA"/>
</dbReference>
<accession>A0A838L8N4</accession>
<protein>
    <submittedName>
        <fullName evidence="2">Uncharacterized protein</fullName>
    </submittedName>
</protein>
<dbReference type="AlphaFoldDB" id="A0A838L8N4"/>
<feature type="compositionally biased region" description="Basic and acidic residues" evidence="1">
    <location>
        <begin position="1"/>
        <end position="11"/>
    </location>
</feature>
<evidence type="ECO:0000256" key="1">
    <source>
        <dbReference type="SAM" id="MobiDB-lite"/>
    </source>
</evidence>
<feature type="compositionally biased region" description="Acidic residues" evidence="1">
    <location>
        <begin position="42"/>
        <end position="53"/>
    </location>
</feature>